<sequence>MLINSLIRFILQENSFVSIPSIGSFLKDSTPSRIDTRLQLLTAPEERIGFTTERKFDDGSIVHYLCTHLGIPEKEAQQALRQWVNSTNQRLKSGERIGFEGIGQLYRKGDAIIFNPYAGEKLELDTFGYLRVSMPDMLTKKRRNGKGKRGVAMAITLPIAIVGVGIGIAYWAYQDKESTPIPPNTTSQHREQETMLEEDSTEVTPYSQIERNHEQKMALTPTTHADRKNVYYLVAGSFAERTNAEKLFHQLRWEGYNPELININGLYRVSLAHFYDKNQANIELAQLRKKTGKEGMWLLEQTN</sequence>
<dbReference type="STRING" id="1702214.AL399_02975"/>
<organism evidence="3 4">
    <name type="scientific">Candidatus [Bacteroides] periocalifornicus</name>
    <dbReference type="NCBI Taxonomy" id="1702214"/>
    <lineage>
        <taxon>Bacteria</taxon>
        <taxon>Pseudomonadati</taxon>
        <taxon>Bacteroidota</taxon>
    </lineage>
</organism>
<feature type="transmembrane region" description="Helical" evidence="1">
    <location>
        <begin position="150"/>
        <end position="173"/>
    </location>
</feature>
<protein>
    <recommendedName>
        <fullName evidence="2">SPOR domain-containing protein</fullName>
    </recommendedName>
</protein>
<dbReference type="InterPro" id="IPR036680">
    <property type="entry name" value="SPOR-like_sf"/>
</dbReference>
<evidence type="ECO:0000313" key="3">
    <source>
        <dbReference type="EMBL" id="KQM09238.1"/>
    </source>
</evidence>
<dbReference type="Gene3D" id="3.30.70.1070">
    <property type="entry name" value="Sporulation related repeat"/>
    <property type="match status" value="1"/>
</dbReference>
<evidence type="ECO:0000259" key="2">
    <source>
        <dbReference type="PROSITE" id="PS51724"/>
    </source>
</evidence>
<dbReference type="PATRIC" id="fig|1702214.3.peg.964"/>
<dbReference type="Pfam" id="PF18174">
    <property type="entry name" value="HU-CCDC81_bac_1"/>
    <property type="match status" value="1"/>
</dbReference>
<dbReference type="InterPro" id="IPR040495">
    <property type="entry name" value="HU-CCDC81_bac_1"/>
</dbReference>
<reference evidence="3" key="1">
    <citation type="submission" date="2015-08" db="EMBL/GenBank/DDBJ databases">
        <title>Candidatus Bacteriodes Periocalifornicus.</title>
        <authorList>
            <person name="McLean J.S."/>
            <person name="Kelley S."/>
        </authorList>
    </citation>
    <scope>NUCLEOTIDE SEQUENCE [LARGE SCALE GENOMIC DNA]</scope>
    <source>
        <strain evidence="3">12B</strain>
    </source>
</reference>
<keyword evidence="4" id="KW-1185">Reference proteome</keyword>
<accession>A0A0Q4BA41</accession>
<feature type="domain" description="SPOR" evidence="2">
    <location>
        <begin position="225"/>
        <end position="300"/>
    </location>
</feature>
<dbReference type="InterPro" id="IPR007730">
    <property type="entry name" value="SPOR-like_dom"/>
</dbReference>
<comment type="caution">
    <text evidence="3">The sequence shown here is derived from an EMBL/GenBank/DDBJ whole genome shotgun (WGS) entry which is preliminary data.</text>
</comment>
<dbReference type="PROSITE" id="PS51724">
    <property type="entry name" value="SPOR"/>
    <property type="match status" value="1"/>
</dbReference>
<dbReference type="Proteomes" id="UP000054172">
    <property type="component" value="Unassembled WGS sequence"/>
</dbReference>
<name>A0A0Q4BA41_9BACT</name>
<dbReference type="GO" id="GO:0042834">
    <property type="term" value="F:peptidoglycan binding"/>
    <property type="evidence" value="ECO:0007669"/>
    <property type="project" value="InterPro"/>
</dbReference>
<keyword evidence="1" id="KW-0472">Membrane</keyword>
<proteinExistence type="predicted"/>
<dbReference type="InterPro" id="IPR041268">
    <property type="entry name" value="HU-CCDC81_bac_2"/>
</dbReference>
<gene>
    <name evidence="3" type="ORF">AL399_02975</name>
</gene>
<dbReference type="Pfam" id="PF05036">
    <property type="entry name" value="SPOR"/>
    <property type="match status" value="1"/>
</dbReference>
<evidence type="ECO:0000256" key="1">
    <source>
        <dbReference type="SAM" id="Phobius"/>
    </source>
</evidence>
<dbReference type="EMBL" id="LIIK01000009">
    <property type="protein sequence ID" value="KQM09238.1"/>
    <property type="molecule type" value="Genomic_DNA"/>
</dbReference>
<dbReference type="SUPFAM" id="SSF110997">
    <property type="entry name" value="Sporulation related repeat"/>
    <property type="match status" value="1"/>
</dbReference>
<keyword evidence="1" id="KW-1133">Transmembrane helix</keyword>
<dbReference type="AlphaFoldDB" id="A0A0Q4BA41"/>
<keyword evidence="1" id="KW-0812">Transmembrane</keyword>
<evidence type="ECO:0000313" key="4">
    <source>
        <dbReference type="Proteomes" id="UP000054172"/>
    </source>
</evidence>
<dbReference type="Pfam" id="PF18175">
    <property type="entry name" value="HU-CCDC81_bac_2"/>
    <property type="match status" value="1"/>
</dbReference>